<proteinExistence type="predicted"/>
<reference evidence="1 2" key="1">
    <citation type="journal article" date="2010" name="Virol. J.">
        <title>Complete genome sequence of a Megalocytivirus (family Iridoviridae) associated with turbot mortality in China.</title>
        <authorList>
            <person name="Shi C.Y."/>
            <person name="Jia K.T."/>
            <person name="Yang B."/>
            <person name="Huang J."/>
        </authorList>
    </citation>
    <scope>NUCLEOTIDE SEQUENCE [LARGE SCALE GENOMIC DNA]</scope>
</reference>
<evidence type="ECO:0000313" key="2">
    <source>
        <dbReference type="Proteomes" id="UP000160942"/>
    </source>
</evidence>
<name>E2CU19_ISKNV</name>
<protein>
    <submittedName>
        <fullName evidence="1">ORF74R</fullName>
    </submittedName>
</protein>
<organism evidence="1 2">
    <name type="scientific">Turbot reddish body iridovirus</name>
    <dbReference type="NCBI Taxonomy" id="273651"/>
    <lineage>
        <taxon>Viruses</taxon>
        <taxon>Varidnaviria</taxon>
        <taxon>Bamfordvirae</taxon>
        <taxon>Nucleocytoviricota</taxon>
        <taxon>Megaviricetes</taxon>
        <taxon>Pimascovirales</taxon>
        <taxon>Pimascovirales incertae sedis</taxon>
        <taxon>Iridoviridae</taxon>
        <taxon>Alphairidovirinae</taxon>
        <taxon>Megalocytivirus</taxon>
        <taxon>Megalocytivirus pagrus1</taxon>
        <taxon>Infectious spleen and kidney necrosis virus</taxon>
    </lineage>
</organism>
<sequence length="167" mass="18796">MAMYNQLDVVHLIPTAVSKDTVAANDYITLQYSGKEMRQRVMLGRTAPTDRYLLDFSVWFDNVGLTDNSKLQLAVLVTTPTPPPVETLHNAVYREGTKVWFKGTQLINPGEASAVHVDIMFKVGEVVANELTLTPHVQSYINILHSKQYTREQYLTTHKPLLVAVPQ</sequence>
<dbReference type="Proteomes" id="UP000160942">
    <property type="component" value="Segment"/>
</dbReference>
<evidence type="ECO:0000313" key="1">
    <source>
        <dbReference type="EMBL" id="ADE34419.1"/>
    </source>
</evidence>
<accession>E2CU19</accession>
<dbReference type="EMBL" id="GQ273492">
    <property type="protein sequence ID" value="ADE34419.1"/>
    <property type="molecule type" value="Genomic_DNA"/>
</dbReference>